<evidence type="ECO:0000256" key="3">
    <source>
        <dbReference type="ARBA" id="ARBA00022989"/>
    </source>
</evidence>
<keyword evidence="4 5" id="KW-0472">Membrane</keyword>
<evidence type="ECO:0000256" key="4">
    <source>
        <dbReference type="ARBA" id="ARBA00023136"/>
    </source>
</evidence>
<accession>A0A9D3PC81</accession>
<dbReference type="InterPro" id="IPR018499">
    <property type="entry name" value="Tetraspanin/Peripherin"/>
</dbReference>
<dbReference type="GO" id="GO:0016020">
    <property type="term" value="C:membrane"/>
    <property type="evidence" value="ECO:0007669"/>
    <property type="project" value="UniProtKB-SubCell"/>
</dbReference>
<dbReference type="AlphaFoldDB" id="A0A9D3PC81"/>
<proteinExistence type="predicted"/>
<evidence type="ECO:0000256" key="1">
    <source>
        <dbReference type="ARBA" id="ARBA00004141"/>
    </source>
</evidence>
<reference evidence="6" key="1">
    <citation type="submission" date="2021-01" db="EMBL/GenBank/DDBJ databases">
        <authorList>
            <person name="Zahm M."/>
            <person name="Roques C."/>
            <person name="Cabau C."/>
            <person name="Klopp C."/>
            <person name="Donnadieu C."/>
            <person name="Jouanno E."/>
            <person name="Lampietro C."/>
            <person name="Louis A."/>
            <person name="Herpin A."/>
            <person name="Echchiki A."/>
            <person name="Berthelot C."/>
            <person name="Parey E."/>
            <person name="Roest-Crollius H."/>
            <person name="Braasch I."/>
            <person name="Postlethwait J."/>
            <person name="Bobe J."/>
            <person name="Montfort J."/>
            <person name="Bouchez O."/>
            <person name="Begum T."/>
            <person name="Mejri S."/>
            <person name="Adams A."/>
            <person name="Chen W.-J."/>
            <person name="Guiguen Y."/>
        </authorList>
    </citation>
    <scope>NUCLEOTIDE SEQUENCE</scope>
    <source>
        <strain evidence="6">YG-15Mar2019-1</strain>
        <tissue evidence="6">Brain</tissue>
    </source>
</reference>
<gene>
    <name evidence="6" type="ORF">MATL_G00262520</name>
</gene>
<dbReference type="OrthoDB" id="10550105at2759"/>
<feature type="transmembrane region" description="Helical" evidence="5">
    <location>
        <begin position="123"/>
        <end position="149"/>
    </location>
</feature>
<dbReference type="EMBL" id="JAFDVH010000025">
    <property type="protein sequence ID" value="KAG7454689.1"/>
    <property type="molecule type" value="Genomic_DNA"/>
</dbReference>
<evidence type="ECO:0000313" key="7">
    <source>
        <dbReference type="Proteomes" id="UP001046870"/>
    </source>
</evidence>
<feature type="transmembrane region" description="Helical" evidence="5">
    <location>
        <begin position="12"/>
        <end position="31"/>
    </location>
</feature>
<dbReference type="Pfam" id="PF00335">
    <property type="entry name" value="Tetraspanin"/>
    <property type="match status" value="1"/>
</dbReference>
<keyword evidence="3 5" id="KW-1133">Transmembrane helix</keyword>
<evidence type="ECO:0000256" key="2">
    <source>
        <dbReference type="ARBA" id="ARBA00022692"/>
    </source>
</evidence>
<keyword evidence="7" id="KW-1185">Reference proteome</keyword>
<feature type="transmembrane region" description="Helical" evidence="5">
    <location>
        <begin position="51"/>
        <end position="73"/>
    </location>
</feature>
<keyword evidence="2 5" id="KW-0812">Transmembrane</keyword>
<sequence>MAKPCSLKQAFIALNSFLEVAGCVLLAFVLTVDSYRERKTEFNENKDTDNIVFISCMLGAFTMFSSIFGLCGACKEKKKLLALCVAFMLPGEIPFLTIAIPISSQVQFLQNSGLQSESIGVEYQIALCLGFTIIAVQFIGMIMTVPLYCEIKKRNAARRNPEEDQPQSQYCSCCGPIADIVNLILSFLF</sequence>
<feature type="transmembrane region" description="Helical" evidence="5">
    <location>
        <begin position="80"/>
        <end position="103"/>
    </location>
</feature>
<organism evidence="6 7">
    <name type="scientific">Megalops atlanticus</name>
    <name type="common">Tarpon</name>
    <name type="synonym">Clupea gigantea</name>
    <dbReference type="NCBI Taxonomy" id="7932"/>
    <lineage>
        <taxon>Eukaryota</taxon>
        <taxon>Metazoa</taxon>
        <taxon>Chordata</taxon>
        <taxon>Craniata</taxon>
        <taxon>Vertebrata</taxon>
        <taxon>Euteleostomi</taxon>
        <taxon>Actinopterygii</taxon>
        <taxon>Neopterygii</taxon>
        <taxon>Teleostei</taxon>
        <taxon>Elopiformes</taxon>
        <taxon>Megalopidae</taxon>
        <taxon>Megalops</taxon>
    </lineage>
</organism>
<dbReference type="Proteomes" id="UP001046870">
    <property type="component" value="Chromosome 25"/>
</dbReference>
<protein>
    <submittedName>
        <fullName evidence="6">Uncharacterized protein</fullName>
    </submittedName>
</protein>
<comment type="subcellular location">
    <subcellularLocation>
        <location evidence="1">Membrane</location>
        <topology evidence="1">Multi-pass membrane protein</topology>
    </subcellularLocation>
</comment>
<evidence type="ECO:0000313" key="6">
    <source>
        <dbReference type="EMBL" id="KAG7454689.1"/>
    </source>
</evidence>
<evidence type="ECO:0000256" key="5">
    <source>
        <dbReference type="SAM" id="Phobius"/>
    </source>
</evidence>
<name>A0A9D3PC81_MEGAT</name>
<comment type="caution">
    <text evidence="6">The sequence shown here is derived from an EMBL/GenBank/DDBJ whole genome shotgun (WGS) entry which is preliminary data.</text>
</comment>